<sequence>MAQESLWIGQTALAHLAEESPNNITAELLREQAETCQTKFNALVSKLPAYFEESVVSLWKVEHSRFEAWVRSIPSDERLQGLLNNLLRMSSPSHKTQPIFRTMKLMDYFVNSTISIVGISTPISLANTGAHGIPAPSRPGTVLAEDYCLLVRGHISTLITLLEELFTFTEGITKSPRDEALTKYLAALDKHRLITKLPHATLELVQRVAANISERRITLTLRHERARDGVRPATRPTPAGCLPRPTRAKDLPPNGPITFDCPYCLTTVTVRDRFAWNEHLYTDIQPYVCIFADCDTPLRRWSSRQGWLNHIVSRHGSKQEDPHRDAEGEQRSPAAFLAKNTCPFCDLGVEDLKLAPPCVGMAWHIEFHLEELSQMIFVGPVEKIKDYDPVVPARLRSGRPGNPLLWALMDC</sequence>
<dbReference type="STRING" id="1810919.A0A3D8RZ40"/>
<feature type="domain" description="Oxidoreductase acuF-like C2H2 type zinc-finger" evidence="2">
    <location>
        <begin position="258"/>
        <end position="284"/>
    </location>
</feature>
<evidence type="ECO:0000313" key="4">
    <source>
        <dbReference type="Proteomes" id="UP000256690"/>
    </source>
</evidence>
<dbReference type="InterPro" id="IPR058925">
    <property type="entry name" value="zf-C2H2_AcuF"/>
</dbReference>
<dbReference type="AlphaFoldDB" id="A0A3D8RZ40"/>
<reference evidence="3 4" key="1">
    <citation type="journal article" date="2018" name="IMA Fungus">
        <title>IMA Genome-F 9: Draft genome sequence of Annulohypoxylon stygium, Aspergillus mulundensis, Berkeleyomyces basicola (syn. Thielaviopsis basicola), Ceratocystis smalleyi, two Cercospora beticola strains, Coleophoma cylindrospora, Fusarium fracticaudum, Phialophora cf. hyalina, and Morchella septimelata.</title>
        <authorList>
            <person name="Wingfield B.D."/>
            <person name="Bills G.F."/>
            <person name="Dong Y."/>
            <person name="Huang W."/>
            <person name="Nel W.J."/>
            <person name="Swalarsk-Parry B.S."/>
            <person name="Vaghefi N."/>
            <person name="Wilken P.M."/>
            <person name="An Z."/>
            <person name="de Beer Z.W."/>
            <person name="De Vos L."/>
            <person name="Chen L."/>
            <person name="Duong T.A."/>
            <person name="Gao Y."/>
            <person name="Hammerbacher A."/>
            <person name="Kikkert J.R."/>
            <person name="Li Y."/>
            <person name="Li H."/>
            <person name="Li K."/>
            <person name="Li Q."/>
            <person name="Liu X."/>
            <person name="Ma X."/>
            <person name="Naidoo K."/>
            <person name="Pethybridge S.J."/>
            <person name="Sun J."/>
            <person name="Steenkamp E.T."/>
            <person name="van der Nest M.A."/>
            <person name="van Wyk S."/>
            <person name="Wingfield M.J."/>
            <person name="Xiong C."/>
            <person name="Yue Q."/>
            <person name="Zhang X."/>
        </authorList>
    </citation>
    <scope>NUCLEOTIDE SEQUENCE [LARGE SCALE GENOMIC DNA]</scope>
    <source>
        <strain evidence="3 4">DSM 5745</strain>
    </source>
</reference>
<organism evidence="3 4">
    <name type="scientific">Aspergillus mulundensis</name>
    <dbReference type="NCBI Taxonomy" id="1810919"/>
    <lineage>
        <taxon>Eukaryota</taxon>
        <taxon>Fungi</taxon>
        <taxon>Dikarya</taxon>
        <taxon>Ascomycota</taxon>
        <taxon>Pezizomycotina</taxon>
        <taxon>Eurotiomycetes</taxon>
        <taxon>Eurotiomycetidae</taxon>
        <taxon>Eurotiales</taxon>
        <taxon>Aspergillaceae</taxon>
        <taxon>Aspergillus</taxon>
        <taxon>Aspergillus subgen. Nidulantes</taxon>
    </lineage>
</organism>
<evidence type="ECO:0000256" key="1">
    <source>
        <dbReference type="SAM" id="MobiDB-lite"/>
    </source>
</evidence>
<name>A0A3D8RZ40_9EURO</name>
<gene>
    <name evidence="3" type="ORF">DSM5745_05976</name>
</gene>
<comment type="caution">
    <text evidence="3">The sequence shown here is derived from an EMBL/GenBank/DDBJ whole genome shotgun (WGS) entry which is preliminary data.</text>
</comment>
<dbReference type="Proteomes" id="UP000256690">
    <property type="component" value="Unassembled WGS sequence"/>
</dbReference>
<proteinExistence type="predicted"/>
<dbReference type="OrthoDB" id="6133115at2759"/>
<dbReference type="RefSeq" id="XP_026603824.1">
    <property type="nucleotide sequence ID" value="XM_026747992.1"/>
</dbReference>
<dbReference type="Pfam" id="PF26082">
    <property type="entry name" value="zf-C2H2_AcuF"/>
    <property type="match status" value="1"/>
</dbReference>
<dbReference type="PANTHER" id="PTHR35391">
    <property type="entry name" value="C2H2-TYPE DOMAIN-CONTAINING PROTEIN-RELATED"/>
    <property type="match status" value="1"/>
</dbReference>
<protein>
    <recommendedName>
        <fullName evidence="2">Oxidoreductase acuF-like C2H2 type zinc-finger domain-containing protein</fullName>
    </recommendedName>
</protein>
<feature type="region of interest" description="Disordered" evidence="1">
    <location>
        <begin position="226"/>
        <end position="248"/>
    </location>
</feature>
<dbReference type="GeneID" id="38116346"/>
<evidence type="ECO:0000259" key="2">
    <source>
        <dbReference type="Pfam" id="PF26082"/>
    </source>
</evidence>
<evidence type="ECO:0000313" key="3">
    <source>
        <dbReference type="EMBL" id="RDW79124.1"/>
    </source>
</evidence>
<keyword evidence="4" id="KW-1185">Reference proteome</keyword>
<dbReference type="EMBL" id="PVWQ01000006">
    <property type="protein sequence ID" value="RDW79124.1"/>
    <property type="molecule type" value="Genomic_DNA"/>
</dbReference>
<dbReference type="PANTHER" id="PTHR35391:SF7">
    <property type="entry name" value="C2H2-TYPE DOMAIN-CONTAINING PROTEIN"/>
    <property type="match status" value="1"/>
</dbReference>
<accession>A0A3D8RZ40</accession>